<dbReference type="AlphaFoldDB" id="A0A515D6B2"/>
<evidence type="ECO:0000313" key="1">
    <source>
        <dbReference type="EMBL" id="QDL35960.1"/>
    </source>
</evidence>
<dbReference type="KEGG" id="rhf:EUB48_00620"/>
<dbReference type="Proteomes" id="UP000316798">
    <property type="component" value="Chromosome"/>
</dbReference>
<dbReference type="EMBL" id="CP035503">
    <property type="protein sequence ID" value="QDL35960.1"/>
    <property type="molecule type" value="Genomic_DNA"/>
</dbReference>
<evidence type="ECO:0000313" key="2">
    <source>
        <dbReference type="Proteomes" id="UP000316798"/>
    </source>
</evidence>
<proteinExistence type="predicted"/>
<protein>
    <submittedName>
        <fullName evidence="1">Uncharacterized protein</fullName>
    </submittedName>
</protein>
<gene>
    <name evidence="1" type="ORF">EUB48_00620</name>
</gene>
<reference evidence="1 2" key="1">
    <citation type="submission" date="2019-01" db="EMBL/GenBank/DDBJ databases">
        <title>Genomic insights into a novel species Rhodoferax sp.</title>
        <authorList>
            <person name="Jin L."/>
        </authorList>
    </citation>
    <scope>NUCLEOTIDE SEQUENCE [LARGE SCALE GENOMIC DNA]</scope>
    <source>
        <strain evidence="1 2">CHu59-6-5</strain>
    </source>
</reference>
<organism evidence="1 2">
    <name type="scientific">Rhodoferax sediminis</name>
    <dbReference type="NCBI Taxonomy" id="2509614"/>
    <lineage>
        <taxon>Bacteria</taxon>
        <taxon>Pseudomonadati</taxon>
        <taxon>Pseudomonadota</taxon>
        <taxon>Betaproteobacteria</taxon>
        <taxon>Burkholderiales</taxon>
        <taxon>Comamonadaceae</taxon>
        <taxon>Rhodoferax</taxon>
    </lineage>
</organism>
<name>A0A515D6B2_9BURK</name>
<sequence length="353" mass="39016">MMKMDGASLRAAYIEAGQVSLFRGLERFLATRPEQIPPKLAKNFKALLEEMPASEIRALLLDGLGGNSDALASIDQIGVWGAYRQARTGSFAGNSRVWVDHCVEVESASKGIDTLLRESAYAAAADAVKTSPMLTLYVSEAALQQLAKATTEAEALLPRTAGLCELLLAQVARVDVILRNQTSSHDNHIGFETLLAARIKQVCNPGRELFRRMKATLGAQSISNLLDWAQAVKTGMDVVDESTLKRWSSGREFPREEKLQLFVETTLKNRGLDKDDRAFQHIGTQYWAARRLHKLLEIVRRFLTAEQSSPRDVGLWSSLLGGPCAEQWVQQRYTFWLSHWQASNIGAGNTGTG</sequence>
<accession>A0A515D6B2</accession>
<keyword evidence="2" id="KW-1185">Reference proteome</keyword>